<dbReference type="EMBL" id="KI925299">
    <property type="protein sequence ID" value="ETW15082.1"/>
    <property type="molecule type" value="Genomic_DNA"/>
</dbReference>
<dbReference type="InterPro" id="IPR041480">
    <property type="entry name" value="CIDR1_gamma"/>
</dbReference>
<feature type="domain" description="Duffy-binding-like" evidence="6">
    <location>
        <begin position="330"/>
        <end position="474"/>
    </location>
</feature>
<evidence type="ECO:0000313" key="7">
    <source>
        <dbReference type="EMBL" id="ETW15082.1"/>
    </source>
</evidence>
<feature type="region of interest" description="Disordered" evidence="1">
    <location>
        <begin position="1"/>
        <end position="33"/>
    </location>
</feature>
<reference evidence="7 8" key="2">
    <citation type="submission" date="2013-02" db="EMBL/GenBank/DDBJ databases">
        <title>The Genome Sequence of Plasmodium falciparum Vietnam Oak-Knoll (FVO).</title>
        <authorList>
            <consortium name="The Broad Institute Genome Sequencing Platform"/>
            <consortium name="The Broad Institute Genome Sequencing Center for Infectious Disease"/>
            <person name="Neafsey D."/>
            <person name="Cheeseman I."/>
            <person name="Volkman S."/>
            <person name="Adams J."/>
            <person name="Walker B."/>
            <person name="Young S.K."/>
            <person name="Zeng Q."/>
            <person name="Gargeya S."/>
            <person name="Fitzgerald M."/>
            <person name="Haas B."/>
            <person name="Abouelleil A."/>
            <person name="Alvarado L."/>
            <person name="Arachchi H.M."/>
            <person name="Berlin A.M."/>
            <person name="Chapman S.B."/>
            <person name="Dewar J."/>
            <person name="Goldberg J."/>
            <person name="Griggs A."/>
            <person name="Gujja S."/>
            <person name="Hansen M."/>
            <person name="Howarth C."/>
            <person name="Imamovic A."/>
            <person name="Larimer J."/>
            <person name="McCowan C."/>
            <person name="Murphy C."/>
            <person name="Neiman D."/>
            <person name="Pearson M."/>
            <person name="Priest M."/>
            <person name="Roberts A."/>
            <person name="Saif S."/>
            <person name="Shea T."/>
            <person name="Sisk P."/>
            <person name="Sykes S."/>
            <person name="Wortman J."/>
            <person name="Nusbaum C."/>
            <person name="Birren B."/>
        </authorList>
    </citation>
    <scope>NUCLEOTIDE SEQUENCE [LARGE SCALE GENOMIC DNA]</scope>
    <source>
        <strain evidence="8">Vietnam Oak-Knoll (FVO)</strain>
    </source>
</reference>
<dbReference type="InterPro" id="IPR004258">
    <property type="entry name" value="DBL"/>
</dbReference>
<feature type="domain" description="Duffy-binding-like" evidence="3">
    <location>
        <begin position="588"/>
        <end position="737"/>
    </location>
</feature>
<evidence type="ECO:0000259" key="5">
    <source>
        <dbReference type="Pfam" id="PF18562"/>
    </source>
</evidence>
<dbReference type="Pfam" id="PF22672">
    <property type="entry name" value="DBL_C"/>
    <property type="match status" value="1"/>
</dbReference>
<accession>A0A024UXV6</accession>
<evidence type="ECO:0008006" key="9">
    <source>
        <dbReference type="Google" id="ProtNLM"/>
    </source>
</evidence>
<dbReference type="Pfam" id="PF03011">
    <property type="entry name" value="PFEMP"/>
    <property type="match status" value="1"/>
</dbReference>
<dbReference type="AlphaFoldDB" id="A0A024UXV6"/>
<feature type="compositionally biased region" description="Acidic residues" evidence="1">
    <location>
        <begin position="751"/>
        <end position="762"/>
    </location>
</feature>
<keyword evidence="2" id="KW-1133">Transmembrane helix</keyword>
<feature type="compositionally biased region" description="Basic and acidic residues" evidence="1">
    <location>
        <begin position="773"/>
        <end position="801"/>
    </location>
</feature>
<feature type="non-terminal residue" evidence="7">
    <location>
        <position position="1"/>
    </location>
</feature>
<dbReference type="Pfam" id="PF18562">
    <property type="entry name" value="CIDR1_gamma"/>
    <property type="match status" value="1"/>
</dbReference>
<dbReference type="InterPro" id="IPR008602">
    <property type="entry name" value="Duffy-antigen-binding"/>
</dbReference>
<organism evidence="7 8">
    <name type="scientific">Plasmodium falciparum Vietnam Oak-Knoll</name>
    <name type="common">FVO</name>
    <dbReference type="NCBI Taxonomy" id="1036723"/>
    <lineage>
        <taxon>Eukaryota</taxon>
        <taxon>Sar</taxon>
        <taxon>Alveolata</taxon>
        <taxon>Apicomplexa</taxon>
        <taxon>Aconoidasida</taxon>
        <taxon>Haemosporida</taxon>
        <taxon>Plasmodiidae</taxon>
        <taxon>Plasmodium</taxon>
        <taxon>Plasmodium (Laverania)</taxon>
    </lineage>
</organism>
<feature type="non-terminal residue" evidence="7">
    <location>
        <position position="873"/>
    </location>
</feature>
<feature type="transmembrane region" description="Helical" evidence="2">
    <location>
        <begin position="846"/>
        <end position="872"/>
    </location>
</feature>
<evidence type="ECO:0000259" key="3">
    <source>
        <dbReference type="Pfam" id="PF03011"/>
    </source>
</evidence>
<name>A0A024UXV6_PLAFA</name>
<dbReference type="Gene3D" id="1.20.1310.20">
    <property type="entry name" value="Duffy-antigen binding domain"/>
    <property type="match status" value="1"/>
</dbReference>
<reference evidence="7 8" key="1">
    <citation type="submission" date="2013-02" db="EMBL/GenBank/DDBJ databases">
        <title>The Genome Annotation of Plasmodium falciparum Vietnam Oak-Knoll (FVO).</title>
        <authorList>
            <consortium name="The Broad Institute Genome Sequencing Platform"/>
            <consortium name="The Broad Institute Genome Sequencing Center for Infectious Disease"/>
            <person name="Neafsey D."/>
            <person name="Hoffman S."/>
            <person name="Volkman S."/>
            <person name="Rosenthal P."/>
            <person name="Walker B."/>
            <person name="Young S.K."/>
            <person name="Zeng Q."/>
            <person name="Gargeya S."/>
            <person name="Fitzgerald M."/>
            <person name="Haas B."/>
            <person name="Abouelleil A."/>
            <person name="Allen A.W."/>
            <person name="Alvarado L."/>
            <person name="Arachchi H.M."/>
            <person name="Berlin A.M."/>
            <person name="Chapman S.B."/>
            <person name="Gainer-Dewar J."/>
            <person name="Goldberg J."/>
            <person name="Griggs A."/>
            <person name="Gujja S."/>
            <person name="Hansen M."/>
            <person name="Howarth C."/>
            <person name="Imamovic A."/>
            <person name="Ireland A."/>
            <person name="Larimer J."/>
            <person name="McCowan C."/>
            <person name="Murphy C."/>
            <person name="Pearson M."/>
            <person name="Poon T.W."/>
            <person name="Priest M."/>
            <person name="Roberts A."/>
            <person name="Saif S."/>
            <person name="Shea T."/>
            <person name="Sisk P."/>
            <person name="Sykes S."/>
            <person name="Wortman J."/>
            <person name="Nusbaum C."/>
            <person name="Birren B."/>
        </authorList>
    </citation>
    <scope>NUCLEOTIDE SEQUENCE [LARGE SCALE GENOMIC DNA]</scope>
    <source>
        <strain evidence="8">Vietnam Oak-Knoll (FVO)</strain>
    </source>
</reference>
<feature type="region of interest" description="Disordered" evidence="1">
    <location>
        <begin position="728"/>
        <end position="845"/>
    </location>
</feature>
<keyword evidence="2" id="KW-0472">Membrane</keyword>
<dbReference type="FunFam" id="1.20.58.830:FF:000001">
    <property type="entry name" value="Erythrocyte membrane protein 1, PfEMP1"/>
    <property type="match status" value="1"/>
</dbReference>
<dbReference type="InterPro" id="IPR042202">
    <property type="entry name" value="Duffy-ag-bd_sf"/>
</dbReference>
<feature type="region of interest" description="Disordered" evidence="1">
    <location>
        <begin position="102"/>
        <end position="146"/>
    </location>
</feature>
<evidence type="ECO:0000313" key="8">
    <source>
        <dbReference type="Proteomes" id="UP000030690"/>
    </source>
</evidence>
<keyword evidence="2" id="KW-0812">Transmembrane</keyword>
<dbReference type="GO" id="GO:0016020">
    <property type="term" value="C:membrane"/>
    <property type="evidence" value="ECO:0007669"/>
    <property type="project" value="InterPro"/>
</dbReference>
<evidence type="ECO:0000256" key="2">
    <source>
        <dbReference type="SAM" id="Phobius"/>
    </source>
</evidence>
<dbReference type="GO" id="GO:0046789">
    <property type="term" value="F:host cell surface receptor binding"/>
    <property type="evidence" value="ECO:0007669"/>
    <property type="project" value="InterPro"/>
</dbReference>
<feature type="compositionally biased region" description="Polar residues" evidence="1">
    <location>
        <begin position="129"/>
        <end position="146"/>
    </location>
</feature>
<feature type="compositionally biased region" description="Basic and acidic residues" evidence="1">
    <location>
        <begin position="109"/>
        <end position="123"/>
    </location>
</feature>
<proteinExistence type="predicted"/>
<evidence type="ECO:0000259" key="4">
    <source>
        <dbReference type="Pfam" id="PF05424"/>
    </source>
</evidence>
<feature type="domain" description="Duffy-antigen binding" evidence="4">
    <location>
        <begin position="82"/>
        <end position="243"/>
    </location>
</feature>
<dbReference type="Proteomes" id="UP000030690">
    <property type="component" value="Unassembled WGS sequence"/>
</dbReference>
<gene>
    <name evidence="7" type="ORF">PFFVO_06005</name>
</gene>
<evidence type="ECO:0000259" key="6">
    <source>
        <dbReference type="Pfam" id="PF22672"/>
    </source>
</evidence>
<feature type="compositionally biased region" description="Basic and acidic residues" evidence="1">
    <location>
        <begin position="1"/>
        <end position="26"/>
    </location>
</feature>
<dbReference type="SUPFAM" id="SSF140924">
    <property type="entry name" value="Duffy binding domain-like"/>
    <property type="match status" value="2"/>
</dbReference>
<protein>
    <recommendedName>
        <fullName evidence="9">Duffy-binding-like domain-containing protein</fullName>
    </recommendedName>
</protein>
<dbReference type="Gene3D" id="1.20.58.830">
    <property type="match status" value="1"/>
</dbReference>
<dbReference type="InterPro" id="IPR054595">
    <property type="entry name" value="DBL_C"/>
</dbReference>
<dbReference type="FunFam" id="1.20.58.1930:FF:000001">
    <property type="entry name" value="Erythrocyte membrane protein 1, PfEMP1"/>
    <property type="match status" value="1"/>
</dbReference>
<dbReference type="Pfam" id="PF05424">
    <property type="entry name" value="Duffy_binding"/>
    <property type="match status" value="1"/>
</dbReference>
<feature type="compositionally biased region" description="Pro residues" evidence="1">
    <location>
        <begin position="819"/>
        <end position="837"/>
    </location>
</feature>
<evidence type="ECO:0000256" key="1">
    <source>
        <dbReference type="SAM" id="MobiDB-lite"/>
    </source>
</evidence>
<dbReference type="Gene3D" id="1.20.58.1930">
    <property type="match status" value="1"/>
</dbReference>
<sequence>EDDEGKVEAAKEDQVDRKGETAKEEEPPASQNDVNVCKTVEEALKGKLDDACTLKYSGNNSRLGWKCIPSGKPGDTGSSGAICVPPRRRRLYVTPLTKWAETVAQPQESGEKEREEKEKKEANGELPGFSSSVDGGEQNPQTLLQNGTIPPDFLRLMFYTLGDYRDICVGKTPDGIDTVSGKDTMENIKKAIESVFKPSSGTPSLSVEKTTRESWWEKNGEHIWKGMICALTYKENGADGTNKIEKDSDVYKKIFGENNTDPDKKLTVTTVDNKGTFESKYKYDEVELKEDNENGAKSAGSSLSGDTPTLNNPKLKDFVKLPPFFRWLHEWGSDFCVKRAQMLKEVRDNCLKRDGRTKKCSGYGENCDDILSQKYNIFKDFDCPSCSKPCGLYKRWISRKKAEFDKQSNAYGDQKTKCVNGNNNHDKEFCRTLKDDAAQFLENLGSCKNDNTEEGKKRGDILDFTKPEQTFQHTDYCDPCSQFKINCRNGNCKSDDTNSNCKDKDKKDITAKDIQNKTDPNGNIEMLVSDDSTNGVEGDLNDCIKAGIFKGIRKDAWKCDNVCGYVVCKPEKGNGKENQNKIITIRALLHRWLEYFLEDYNKIKHKISHCTKNGEGSKCENKCEEKCKKCIDEWIKLKQKEWKEIKNRLVEQYKNDTDSPINFNVKSSLEKFEHRPEFKKAIKPCGGLTAFEESCGLNGADRSKKSKKGTQQENDLVLCMIKKLGEKAKNCPGKTSDSPEEKCGEDPTPLENDEETMEEENPENMRPNICPPPEKEKVKDKDGCKPASPDEEKKDVKKEESAAIDPVEAEEKEETVPQEPEPPAAPPTKPSQPPSQKPRPALDDPAVIPSLVTSTLAWSVGIGFAAFTYFFLK</sequence>
<feature type="domain" description="Cysteine-rich interdomain region 1 gamma" evidence="5">
    <location>
        <begin position="522"/>
        <end position="572"/>
    </location>
</feature>